<dbReference type="GO" id="GO:0016878">
    <property type="term" value="F:acid-thiol ligase activity"/>
    <property type="evidence" value="ECO:0007669"/>
    <property type="project" value="UniProtKB-ARBA"/>
</dbReference>
<organism evidence="5 6">
    <name type="scientific">Faecalicatena contorta</name>
    <dbReference type="NCBI Taxonomy" id="39482"/>
    <lineage>
        <taxon>Bacteria</taxon>
        <taxon>Bacillati</taxon>
        <taxon>Bacillota</taxon>
        <taxon>Clostridia</taxon>
        <taxon>Lachnospirales</taxon>
        <taxon>Lachnospiraceae</taxon>
        <taxon>Faecalicatena</taxon>
    </lineage>
</organism>
<dbReference type="Gene3D" id="3.30.300.30">
    <property type="match status" value="1"/>
</dbReference>
<comment type="similarity">
    <text evidence="1">Belongs to the ATP-dependent AMP-binding enzyme family.</text>
</comment>
<gene>
    <name evidence="5" type="primary">dhbE_1</name>
    <name evidence="5" type="ORF">ERS852491_01487</name>
</gene>
<proteinExistence type="inferred from homology"/>
<dbReference type="InterPro" id="IPR020845">
    <property type="entry name" value="AMP-binding_CS"/>
</dbReference>
<keyword evidence="2 5" id="KW-0436">Ligase</keyword>
<accession>A0A174D0Y9</accession>
<dbReference type="InterPro" id="IPR050237">
    <property type="entry name" value="ATP-dep_AMP-bd_enzyme"/>
</dbReference>
<feature type="domain" description="AMP-dependent synthetase/ligase" evidence="3">
    <location>
        <begin position="26"/>
        <end position="388"/>
    </location>
</feature>
<dbReference type="STRING" id="39482.ERS852491_01487"/>
<protein>
    <submittedName>
        <fullName evidence="5">2,3-dihydroxybenzoate-AMP ligase</fullName>
        <ecNumber evidence="5">6.3.2.-</ecNumber>
    </submittedName>
</protein>
<dbReference type="FunFam" id="3.30.300.30:FF:000008">
    <property type="entry name" value="2,3-dihydroxybenzoate-AMP ligase"/>
    <property type="match status" value="1"/>
</dbReference>
<evidence type="ECO:0000313" key="5">
    <source>
        <dbReference type="EMBL" id="CUO17648.1"/>
    </source>
</evidence>
<evidence type="ECO:0000256" key="1">
    <source>
        <dbReference type="ARBA" id="ARBA00006432"/>
    </source>
</evidence>
<dbReference type="EC" id="6.3.2.-" evidence="5"/>
<dbReference type="Pfam" id="PF13193">
    <property type="entry name" value="AMP-binding_C"/>
    <property type="match status" value="1"/>
</dbReference>
<sequence length="528" mass="58819">MAGYKKDMERYETLEGWEKLSMGKQLDKWATQYGDRIAVTDSEEKITYSELNQKAICIGRYFMEKGIRKGDKVLVQLPNRISFVKVFFALAKIGAVPIMMLPAHREAELEGIIALAKPTAYIVAEKYLGFDYVKMATAMQKKYPCIHNVFVDNVEREEWLEAETKGQREFPEVDSYSTAVLLLSGGTTGVPKLIPRTHTDYMYNARMSAKRCQLDENSVYLAALPVAHNFPLCCPGLLGTLDAGGKVVLAPTTSPDDILTAITEEKVTITALVPALVTVCMEMLEYDEDYDISSLKILQVGGAMLEDSLADKIIEEWPCTLMQVFGTAEGLLSFTSPDDDPAIIARCQGTPVSPADEVKIVDEKDEEVPIGVFGELLSRGPYTIDGYYMAEEANKTSFTDDGFYRTGDKAMWTENGRLRMGGRIKEQINRAGEKIMPAEIEAYLCKHPNIKEAAVVGVPDEMLGNRICAFLMMEEGNKLDVQAIHQFLKEIGVASYKLPDQVELIEEWPLTSVGKIDKKVLGQMAQEK</sequence>
<evidence type="ECO:0000313" key="6">
    <source>
        <dbReference type="Proteomes" id="UP000095544"/>
    </source>
</evidence>
<dbReference type="PROSITE" id="PS00455">
    <property type="entry name" value="AMP_BINDING"/>
    <property type="match status" value="1"/>
</dbReference>
<dbReference type="Pfam" id="PF00501">
    <property type="entry name" value="AMP-binding"/>
    <property type="match status" value="1"/>
</dbReference>
<reference evidence="5 6" key="1">
    <citation type="submission" date="2015-09" db="EMBL/GenBank/DDBJ databases">
        <authorList>
            <consortium name="Pathogen Informatics"/>
        </authorList>
    </citation>
    <scope>NUCLEOTIDE SEQUENCE [LARGE SCALE GENOMIC DNA]</scope>
    <source>
        <strain evidence="5 6">2789STDY5834876</strain>
    </source>
</reference>
<dbReference type="InterPro" id="IPR000873">
    <property type="entry name" value="AMP-dep_synth/lig_dom"/>
</dbReference>
<dbReference type="Gene3D" id="2.30.38.10">
    <property type="entry name" value="Luciferase, Domain 3"/>
    <property type="match status" value="1"/>
</dbReference>
<dbReference type="Proteomes" id="UP000095544">
    <property type="component" value="Unassembled WGS sequence"/>
</dbReference>
<evidence type="ECO:0000256" key="2">
    <source>
        <dbReference type="ARBA" id="ARBA00022598"/>
    </source>
</evidence>
<dbReference type="RefSeq" id="WP_055152344.1">
    <property type="nucleotide sequence ID" value="NZ_CYZU01000010.1"/>
</dbReference>
<name>A0A174D0Y9_9FIRM</name>
<feature type="domain" description="AMP-binding enzyme C-terminal" evidence="4">
    <location>
        <begin position="439"/>
        <end position="515"/>
    </location>
</feature>
<dbReference type="SUPFAM" id="SSF56801">
    <property type="entry name" value="Acetyl-CoA synthetase-like"/>
    <property type="match status" value="1"/>
</dbReference>
<dbReference type="InterPro" id="IPR045851">
    <property type="entry name" value="AMP-bd_C_sf"/>
</dbReference>
<dbReference type="PANTHER" id="PTHR43767">
    <property type="entry name" value="LONG-CHAIN-FATTY-ACID--COA LIGASE"/>
    <property type="match status" value="1"/>
</dbReference>
<dbReference type="OrthoDB" id="9803968at2"/>
<dbReference type="PANTHER" id="PTHR43767:SF1">
    <property type="entry name" value="NONRIBOSOMAL PEPTIDE SYNTHASE PES1 (EUROFUNG)-RELATED"/>
    <property type="match status" value="1"/>
</dbReference>
<evidence type="ECO:0000259" key="3">
    <source>
        <dbReference type="Pfam" id="PF00501"/>
    </source>
</evidence>
<dbReference type="FunFam" id="2.30.38.10:FF:000003">
    <property type="entry name" value="Vibriobactin-specific 2,3-dihydroxybenzoate-AMP ligase"/>
    <property type="match status" value="1"/>
</dbReference>
<dbReference type="AlphaFoldDB" id="A0A174D0Y9"/>
<dbReference type="EMBL" id="CYZU01000010">
    <property type="protein sequence ID" value="CUO17648.1"/>
    <property type="molecule type" value="Genomic_DNA"/>
</dbReference>
<dbReference type="Gene3D" id="3.40.50.980">
    <property type="match status" value="2"/>
</dbReference>
<dbReference type="InterPro" id="IPR025110">
    <property type="entry name" value="AMP-bd_C"/>
</dbReference>
<evidence type="ECO:0000259" key="4">
    <source>
        <dbReference type="Pfam" id="PF13193"/>
    </source>
</evidence>